<evidence type="ECO:0000259" key="5">
    <source>
        <dbReference type="SMART" id="SM00872"/>
    </source>
</evidence>
<dbReference type="SUPFAM" id="SSF74650">
    <property type="entry name" value="Galactose mutarotase-like"/>
    <property type="match status" value="1"/>
</dbReference>
<evidence type="ECO:0000313" key="6">
    <source>
        <dbReference type="EMBL" id="KRK45621.1"/>
    </source>
</evidence>
<dbReference type="InterPro" id="IPR015341">
    <property type="entry name" value="Glyco_hydro_38_cen"/>
</dbReference>
<evidence type="ECO:0000256" key="3">
    <source>
        <dbReference type="ARBA" id="ARBA00022801"/>
    </source>
</evidence>
<feature type="domain" description="Glycoside hydrolase family 38 central" evidence="5">
    <location>
        <begin position="272"/>
        <end position="350"/>
    </location>
</feature>
<dbReference type="SUPFAM" id="SSF88688">
    <property type="entry name" value="Families 57/38 glycoside transferase middle domain"/>
    <property type="match status" value="1"/>
</dbReference>
<dbReference type="AlphaFoldDB" id="A0A0R1HGR2"/>
<evidence type="ECO:0000313" key="7">
    <source>
        <dbReference type="Proteomes" id="UP000051450"/>
    </source>
</evidence>
<dbReference type="Pfam" id="PF01074">
    <property type="entry name" value="Glyco_hydro_38N"/>
    <property type="match status" value="1"/>
</dbReference>
<dbReference type="PATRIC" id="fig|1423719.4.peg.1292"/>
<dbReference type="GO" id="GO:0006013">
    <property type="term" value="P:mannose metabolic process"/>
    <property type="evidence" value="ECO:0007669"/>
    <property type="project" value="InterPro"/>
</dbReference>
<reference evidence="6 7" key="1">
    <citation type="journal article" date="2015" name="Genome Announc.">
        <title>Expanding the biotechnology potential of lactobacilli through comparative genomics of 213 strains and associated genera.</title>
        <authorList>
            <person name="Sun Z."/>
            <person name="Harris H.M."/>
            <person name="McCann A."/>
            <person name="Guo C."/>
            <person name="Argimon S."/>
            <person name="Zhang W."/>
            <person name="Yang X."/>
            <person name="Jeffery I.B."/>
            <person name="Cooney J.C."/>
            <person name="Kagawa T.F."/>
            <person name="Liu W."/>
            <person name="Song Y."/>
            <person name="Salvetti E."/>
            <person name="Wrobel A."/>
            <person name="Rasinkangas P."/>
            <person name="Parkhill J."/>
            <person name="Rea M.C."/>
            <person name="O'Sullivan O."/>
            <person name="Ritari J."/>
            <person name="Douillard F.P."/>
            <person name="Paul Ross R."/>
            <person name="Yang R."/>
            <person name="Briner A.E."/>
            <person name="Felis G.E."/>
            <person name="de Vos W.M."/>
            <person name="Barrangou R."/>
            <person name="Klaenhammer T.R."/>
            <person name="Caufield P.W."/>
            <person name="Cui Y."/>
            <person name="Zhang H."/>
            <person name="O'Toole P.W."/>
        </authorList>
    </citation>
    <scope>NUCLEOTIDE SEQUENCE [LARGE SCALE GENOMIC DNA]</scope>
    <source>
        <strain evidence="6 7">DSM 15638</strain>
    </source>
</reference>
<keyword evidence="4" id="KW-0326">Glycosidase</keyword>
<comment type="caution">
    <text evidence="6">The sequence shown here is derived from an EMBL/GenBank/DDBJ whole genome shotgun (WGS) entry which is preliminary data.</text>
</comment>
<dbReference type="Proteomes" id="UP000051450">
    <property type="component" value="Unassembled WGS sequence"/>
</dbReference>
<dbReference type="GO" id="GO:0004559">
    <property type="term" value="F:alpha-mannosidase activity"/>
    <property type="evidence" value="ECO:0007669"/>
    <property type="project" value="InterPro"/>
</dbReference>
<dbReference type="InterPro" id="IPR027291">
    <property type="entry name" value="Glyco_hydro_38_N_sf"/>
</dbReference>
<dbReference type="GO" id="GO:0009313">
    <property type="term" value="P:oligosaccharide catabolic process"/>
    <property type="evidence" value="ECO:0007669"/>
    <property type="project" value="TreeGrafter"/>
</dbReference>
<dbReference type="Gene3D" id="2.70.98.30">
    <property type="entry name" value="Golgi alpha-mannosidase II, domain 4"/>
    <property type="match status" value="1"/>
</dbReference>
<dbReference type="GO" id="GO:0030246">
    <property type="term" value="F:carbohydrate binding"/>
    <property type="evidence" value="ECO:0007669"/>
    <property type="project" value="InterPro"/>
</dbReference>
<name>A0A0R1HGR2_9LACO</name>
<sequence length="880" mass="100645">MFPLKKIHAIAHTHWDFEWYFTRQEARVQFAFHMDEVFEALNKNELDYYLLDGQMSIIDDYLETSPGKEILIKKYVTAGRLLIGPWYTQIDEMVTSGESIVRNIRIGSKLADDLGGVMKVGYLPDSFGQGQDMPKIYNGFGIDSAVFWRGFPSDNDSRYFYWTSNDSSKVLVANIKNGYYAGVDLVENDDFLNLSEKITTNTASNSLALPVGGDQRAIDHKLKDRLEVANNILSESNFIIKESTYPKFFTSLAEEPNLPTFNGEFIDPSDSKIHRGIYSSRYDLKQLYDRLERRMTYEVEPLMAIATHQGIPEKQGLVDNIWKTIARGQAHDSSGGCNSDKTNQDILHRGISADQLSISLKSYLLRKLSISITEKNQPDLFAWNPLPVTVSEVREFEVSTLNAHFTISTIDGANVPFDIIYQRKENAAVLRRNTEEMTNDFYFITKISFKTTILATDWTGYYFQSTQSNKPANELQLSNDIQNDFYKIYFENNQLTLITKFNNNSYSNFITFEDSGDEGDTYDYSPAFKDWILDLNFSDTNSVTFKSGYFNQIMSINGSWDLPMNLSERALKNKTGKVNYQLTLKLIQNSNIINFNLKIDNSVFDHRMRLILNTQLTDIDNSYADTPFGVITRPTEDKHLKDWNEIGYHEEPTSMRPMIHFANSHNKKASWSFLTLGTKDFQLIGKSFDKMAITLFRGVGFLGRPDLMRRPSDASGLQTKIVPTPDSQLNQELSFEGGLVIESKFNPIELQNKHRQLSQNNLFYQNQIINRFTTPLQYFMMNPTSSSVIHSQIMSVENLEVVISSFSISDDKAGYELRLYNPTDDLIEKPGRIALEVACNIAELDLNGKVKKFIESKVNTIELSSFRPGEIRTYGIMPIK</sequence>
<accession>A0A0R1HGR2</accession>
<organism evidence="6 7">
    <name type="scientific">Dellaglioa algida DSM 15638</name>
    <dbReference type="NCBI Taxonomy" id="1423719"/>
    <lineage>
        <taxon>Bacteria</taxon>
        <taxon>Bacillati</taxon>
        <taxon>Bacillota</taxon>
        <taxon>Bacilli</taxon>
        <taxon>Lactobacillales</taxon>
        <taxon>Lactobacillaceae</taxon>
        <taxon>Dellaglioa</taxon>
    </lineage>
</organism>
<evidence type="ECO:0000256" key="1">
    <source>
        <dbReference type="ARBA" id="ARBA00009792"/>
    </source>
</evidence>
<keyword evidence="3" id="KW-0378">Hydrolase</keyword>
<dbReference type="Gene3D" id="3.20.110.10">
    <property type="entry name" value="Glycoside hydrolase 38, N terminal domain"/>
    <property type="match status" value="1"/>
</dbReference>
<dbReference type="SMART" id="SM00872">
    <property type="entry name" value="Alpha-mann_mid"/>
    <property type="match status" value="1"/>
</dbReference>
<dbReference type="InterPro" id="IPR011682">
    <property type="entry name" value="Glyco_hydro_38_C"/>
</dbReference>
<proteinExistence type="inferred from homology"/>
<dbReference type="InterPro" id="IPR028995">
    <property type="entry name" value="Glyco_hydro_57/38_cen_sf"/>
</dbReference>
<evidence type="ECO:0000256" key="2">
    <source>
        <dbReference type="ARBA" id="ARBA00022723"/>
    </source>
</evidence>
<keyword evidence="2" id="KW-0479">Metal-binding</keyword>
<protein>
    <submittedName>
        <fullName evidence="6">Alpha-mannosidase</fullName>
    </submittedName>
</protein>
<gene>
    <name evidence="6" type="ORF">FC66_GL001271</name>
</gene>
<dbReference type="Gene3D" id="1.20.1270.50">
    <property type="entry name" value="Glycoside hydrolase family 38, central domain"/>
    <property type="match status" value="1"/>
</dbReference>
<dbReference type="PANTHER" id="PTHR46017">
    <property type="entry name" value="ALPHA-MANNOSIDASE 2C1"/>
    <property type="match status" value="1"/>
</dbReference>
<keyword evidence="7" id="KW-1185">Reference proteome</keyword>
<dbReference type="Pfam" id="PF07748">
    <property type="entry name" value="Glyco_hydro_38C"/>
    <property type="match status" value="1"/>
</dbReference>
<dbReference type="InterPro" id="IPR037094">
    <property type="entry name" value="Glyco_hydro_38_cen_sf"/>
</dbReference>
<dbReference type="Pfam" id="PF09261">
    <property type="entry name" value="Alpha-mann_mid"/>
    <property type="match status" value="1"/>
</dbReference>
<dbReference type="SUPFAM" id="SSF88713">
    <property type="entry name" value="Glycoside hydrolase/deacetylase"/>
    <property type="match status" value="1"/>
</dbReference>
<dbReference type="InterPro" id="IPR011330">
    <property type="entry name" value="Glyco_hydro/deAcase_b/a-brl"/>
</dbReference>
<dbReference type="InterPro" id="IPR011013">
    <property type="entry name" value="Gal_mutarotase_sf_dom"/>
</dbReference>
<evidence type="ECO:0000256" key="4">
    <source>
        <dbReference type="ARBA" id="ARBA00023295"/>
    </source>
</evidence>
<dbReference type="STRING" id="1423719.FC66_GL001271"/>
<dbReference type="GO" id="GO:0046872">
    <property type="term" value="F:metal ion binding"/>
    <property type="evidence" value="ECO:0007669"/>
    <property type="project" value="UniProtKB-KW"/>
</dbReference>
<dbReference type="InterPro" id="IPR000602">
    <property type="entry name" value="Glyco_hydro_38_N"/>
</dbReference>
<dbReference type="EMBL" id="AZDI01000006">
    <property type="protein sequence ID" value="KRK45621.1"/>
    <property type="molecule type" value="Genomic_DNA"/>
</dbReference>
<dbReference type="PANTHER" id="PTHR46017:SF2">
    <property type="entry name" value="MANNOSYLGLYCERATE HYDROLASE"/>
    <property type="match status" value="1"/>
</dbReference>
<comment type="similarity">
    <text evidence="1">Belongs to the glycosyl hydrolase 38 family.</text>
</comment>